<sequence>MGNAVHNSRNGRENDGPQRGAERERPRTEGGSQAHRGRRGRLDDPAREKPILPVVFGYDIAAYSFARIFHEAAGVRSLVVADAMRGPIDHSSIFDVRLVGKGSLDDEAAFLGILDGLAREFPDRRLILLVNTDEAVGFVARHRDSLSRDWFLPYGDRKAVATANSKAEMAAIIAGLGLSAPARTRIDLREPASWEGALGGVTFPVVVKPEEASDLSRYWNQGLRKVLPLETREAALATFARWREGGVDTRLIVQELVPGDDTTQWVVNGYVDARGTVTACGSGRVILGLHQPEYLGNAGIILTEHNPELIEQAKSIVTRTGLRGFFSMDVKVDPRDGAARWLDLNPRIGRGHYYLKVAGVDLAKAMLADMEENGAHGAPGAGLGQADAAGRFCQSDAPSADPAPEGAACATNAREAIFCIIPASLANRRYIRDADLYARVRRAKKAGVVNPLAYSADRSLKRAFYRLANGFNQRRRMRAWYPEPTDSGF</sequence>
<feature type="domain" description="ATP-grasp" evidence="3">
    <location>
        <begin position="170"/>
        <end position="371"/>
    </location>
</feature>
<dbReference type="AlphaFoldDB" id="A0A179B209"/>
<evidence type="ECO:0000256" key="1">
    <source>
        <dbReference type="PROSITE-ProRule" id="PRU00409"/>
    </source>
</evidence>
<dbReference type="PROSITE" id="PS50975">
    <property type="entry name" value="ATP_GRASP"/>
    <property type="match status" value="1"/>
</dbReference>
<organism evidence="4 5">
    <name type="scientific">Peptidiphaga gingivicola</name>
    <dbReference type="NCBI Taxonomy" id="2741497"/>
    <lineage>
        <taxon>Bacteria</taxon>
        <taxon>Bacillati</taxon>
        <taxon>Actinomycetota</taxon>
        <taxon>Actinomycetes</taxon>
        <taxon>Actinomycetales</taxon>
        <taxon>Actinomycetaceae</taxon>
        <taxon>Peptidiphaga</taxon>
    </lineage>
</organism>
<dbReference type="Proteomes" id="UP000078368">
    <property type="component" value="Unassembled WGS sequence"/>
</dbReference>
<evidence type="ECO:0000259" key="3">
    <source>
        <dbReference type="PROSITE" id="PS50975"/>
    </source>
</evidence>
<dbReference type="GO" id="GO:0046872">
    <property type="term" value="F:metal ion binding"/>
    <property type="evidence" value="ECO:0007669"/>
    <property type="project" value="InterPro"/>
</dbReference>
<keyword evidence="1" id="KW-0067">ATP-binding</keyword>
<evidence type="ECO:0000256" key="2">
    <source>
        <dbReference type="SAM" id="MobiDB-lite"/>
    </source>
</evidence>
<dbReference type="GO" id="GO:0005524">
    <property type="term" value="F:ATP binding"/>
    <property type="evidence" value="ECO:0007669"/>
    <property type="project" value="UniProtKB-UniRule"/>
</dbReference>
<dbReference type="InterPro" id="IPR011761">
    <property type="entry name" value="ATP-grasp"/>
</dbReference>
<comment type="caution">
    <text evidence="4">The sequence shown here is derived from an EMBL/GenBank/DDBJ whole genome shotgun (WGS) entry which is preliminary data.</text>
</comment>
<name>A0A179B209_9ACTO</name>
<proteinExistence type="predicted"/>
<dbReference type="RefSeq" id="WP_231871017.1">
    <property type="nucleotide sequence ID" value="NZ_LVZK01000003.1"/>
</dbReference>
<dbReference type="STRING" id="1823756.A4H34_09145"/>
<evidence type="ECO:0000313" key="5">
    <source>
        <dbReference type="Proteomes" id="UP000078368"/>
    </source>
</evidence>
<feature type="compositionally biased region" description="Basic and acidic residues" evidence="2">
    <location>
        <begin position="10"/>
        <end position="28"/>
    </location>
</feature>
<protein>
    <recommendedName>
        <fullName evidence="3">ATP-grasp domain-containing protein</fullName>
    </recommendedName>
</protein>
<keyword evidence="1" id="KW-0547">Nucleotide-binding</keyword>
<reference evidence="4 5" key="1">
    <citation type="submission" date="2016-04" db="EMBL/GenBank/DDBJ databases">
        <title>Peptidophaga gingivicola gen. nov., sp. nov., isolated from human subgingival plaque.</title>
        <authorList>
            <person name="Beall C.J."/>
            <person name="Mokrzan E.M."/>
            <person name="Griffen A.L."/>
            <person name="Leys E.J."/>
        </authorList>
    </citation>
    <scope>NUCLEOTIDE SEQUENCE [LARGE SCALE GENOMIC DNA]</scope>
    <source>
        <strain evidence="4 5">BA112</strain>
    </source>
</reference>
<feature type="region of interest" description="Disordered" evidence="2">
    <location>
        <begin position="1"/>
        <end position="45"/>
    </location>
</feature>
<evidence type="ECO:0000313" key="4">
    <source>
        <dbReference type="EMBL" id="OAP85263.1"/>
    </source>
</evidence>
<dbReference type="SUPFAM" id="SSF56059">
    <property type="entry name" value="Glutathione synthetase ATP-binding domain-like"/>
    <property type="match status" value="1"/>
</dbReference>
<keyword evidence="5" id="KW-1185">Reference proteome</keyword>
<accession>A0A179B209</accession>
<gene>
    <name evidence="4" type="ORF">A4H34_09145</name>
</gene>
<dbReference type="Gene3D" id="3.30.470.20">
    <property type="entry name" value="ATP-grasp fold, B domain"/>
    <property type="match status" value="1"/>
</dbReference>
<dbReference type="EMBL" id="LVZK01000003">
    <property type="protein sequence ID" value="OAP85263.1"/>
    <property type="molecule type" value="Genomic_DNA"/>
</dbReference>